<feature type="transmembrane region" description="Helical" evidence="6">
    <location>
        <begin position="253"/>
        <end position="274"/>
    </location>
</feature>
<reference evidence="7" key="1">
    <citation type="submission" date="2021-02" db="EMBL/GenBank/DDBJ databases">
        <authorList>
            <person name="Nowell W R."/>
        </authorList>
    </citation>
    <scope>NUCLEOTIDE SEQUENCE</scope>
</reference>
<name>A0A814HX15_9BILA</name>
<evidence type="ECO:0000256" key="4">
    <source>
        <dbReference type="ARBA" id="ARBA00022989"/>
    </source>
</evidence>
<evidence type="ECO:0008006" key="10">
    <source>
        <dbReference type="Google" id="ProtNLM"/>
    </source>
</evidence>
<feature type="transmembrane region" description="Helical" evidence="6">
    <location>
        <begin position="222"/>
        <end position="241"/>
    </location>
</feature>
<dbReference type="GO" id="GO:0005886">
    <property type="term" value="C:plasma membrane"/>
    <property type="evidence" value="ECO:0007669"/>
    <property type="project" value="UniProtKB-SubCell"/>
</dbReference>
<evidence type="ECO:0000256" key="2">
    <source>
        <dbReference type="ARBA" id="ARBA00022475"/>
    </source>
</evidence>
<dbReference type="Proteomes" id="UP000663836">
    <property type="component" value="Unassembled WGS sequence"/>
</dbReference>
<feature type="transmembrane region" description="Helical" evidence="6">
    <location>
        <begin position="36"/>
        <end position="63"/>
    </location>
</feature>
<keyword evidence="3 6" id="KW-0812">Transmembrane</keyword>
<gene>
    <name evidence="8" type="ORF">JBS370_LOCUS12918</name>
    <name evidence="7" type="ORF">ZHD862_LOCUS13274</name>
</gene>
<evidence type="ECO:0000256" key="1">
    <source>
        <dbReference type="ARBA" id="ARBA00004651"/>
    </source>
</evidence>
<dbReference type="PANTHER" id="PTHR30213">
    <property type="entry name" value="INNER MEMBRANE PROTEIN YHJD"/>
    <property type="match status" value="1"/>
</dbReference>
<dbReference type="Proteomes" id="UP000663864">
    <property type="component" value="Unassembled WGS sequence"/>
</dbReference>
<dbReference type="InterPro" id="IPR017039">
    <property type="entry name" value="Virul_fac_BrkB"/>
</dbReference>
<dbReference type="EMBL" id="CAJNOT010000541">
    <property type="protein sequence ID" value="CAF1015815.1"/>
    <property type="molecule type" value="Genomic_DNA"/>
</dbReference>
<proteinExistence type="predicted"/>
<evidence type="ECO:0000313" key="9">
    <source>
        <dbReference type="Proteomes" id="UP000663864"/>
    </source>
</evidence>
<dbReference type="Pfam" id="PF03631">
    <property type="entry name" value="Virul_fac_BrkB"/>
    <property type="match status" value="1"/>
</dbReference>
<evidence type="ECO:0000313" key="8">
    <source>
        <dbReference type="EMBL" id="CAF3757349.1"/>
    </source>
</evidence>
<feature type="transmembrane region" description="Helical" evidence="6">
    <location>
        <begin position="148"/>
        <end position="175"/>
    </location>
</feature>
<comment type="caution">
    <text evidence="7">The sequence shown here is derived from an EMBL/GenBank/DDBJ whole genome shotgun (WGS) entry which is preliminary data.</text>
</comment>
<comment type="subcellular location">
    <subcellularLocation>
        <location evidence="1">Cell membrane</location>
        <topology evidence="1">Multi-pass membrane protein</topology>
    </subcellularLocation>
</comment>
<accession>A0A814HX15</accession>
<feature type="transmembrane region" description="Helical" evidence="6">
    <location>
        <begin position="109"/>
        <end position="128"/>
    </location>
</feature>
<evidence type="ECO:0000256" key="5">
    <source>
        <dbReference type="ARBA" id="ARBA00023136"/>
    </source>
</evidence>
<keyword evidence="5 6" id="KW-0472">Membrane</keyword>
<organism evidence="7 9">
    <name type="scientific">Rotaria sordida</name>
    <dbReference type="NCBI Taxonomy" id="392033"/>
    <lineage>
        <taxon>Eukaryota</taxon>
        <taxon>Metazoa</taxon>
        <taxon>Spiralia</taxon>
        <taxon>Gnathifera</taxon>
        <taxon>Rotifera</taxon>
        <taxon>Eurotatoria</taxon>
        <taxon>Bdelloidea</taxon>
        <taxon>Philodinida</taxon>
        <taxon>Philodinidae</taxon>
        <taxon>Rotaria</taxon>
    </lineage>
</organism>
<evidence type="ECO:0000313" key="7">
    <source>
        <dbReference type="EMBL" id="CAF1015815.1"/>
    </source>
</evidence>
<dbReference type="PANTHER" id="PTHR30213:SF0">
    <property type="entry name" value="UPF0761 MEMBRANE PROTEIN YIHY"/>
    <property type="match status" value="1"/>
</dbReference>
<dbReference type="EMBL" id="CAJOBD010001078">
    <property type="protein sequence ID" value="CAF3757349.1"/>
    <property type="molecule type" value="Genomic_DNA"/>
</dbReference>
<feature type="transmembrane region" description="Helical" evidence="6">
    <location>
        <begin position="187"/>
        <end position="210"/>
    </location>
</feature>
<sequence length="323" mass="36220">MINKIKSSAIFERVQQETTTARLFLKKFLRDWSLNLAAMLAYNLLISLLPMAIALFGILGVVLRNYPQVRQEVKDRIIDAFSTDNTTSSGVKQIVDIAFDQLSKEAGGILLIGVIIAFFGSSRLFVAIDKCMCIVYRVPQRPFLPENILAFGAVFVFIIIIPIMLAFSSAPYILISIIPGGGGRFGAFVAGITFSLLSAFILLELIYLYIPNRNMSFKVTWCGALVAACTLEIYIILFPLYVRLFMGNYTGQIGFAVIFILFLYYFALIIILGAQINAFFFDNYQPLVHGLGTCLSEVYEGYRIDNPNRPLCEDDMEIRSYNS</sequence>
<keyword evidence="2" id="KW-1003">Cell membrane</keyword>
<evidence type="ECO:0000256" key="3">
    <source>
        <dbReference type="ARBA" id="ARBA00022692"/>
    </source>
</evidence>
<keyword evidence="4 6" id="KW-1133">Transmembrane helix</keyword>
<dbReference type="AlphaFoldDB" id="A0A814HX15"/>
<protein>
    <recommendedName>
        <fullName evidence="10">YihY/virulence factor BrkB family protein</fullName>
    </recommendedName>
</protein>
<dbReference type="PIRSF" id="PIRSF035875">
    <property type="entry name" value="RNase_BN"/>
    <property type="match status" value="1"/>
</dbReference>
<evidence type="ECO:0000256" key="6">
    <source>
        <dbReference type="SAM" id="Phobius"/>
    </source>
</evidence>